<dbReference type="OrthoDB" id="417952at2759"/>
<evidence type="ECO:0000313" key="1">
    <source>
        <dbReference type="EMBL" id="CAD7696650.1"/>
    </source>
</evidence>
<dbReference type="SUPFAM" id="SSF56784">
    <property type="entry name" value="HAD-like"/>
    <property type="match status" value="1"/>
</dbReference>
<gene>
    <name evidence="1" type="ORF">OSTQU699_LOCUS2008</name>
</gene>
<dbReference type="EMBL" id="CAJHUC010000521">
    <property type="protein sequence ID" value="CAD7696650.1"/>
    <property type="molecule type" value="Genomic_DNA"/>
</dbReference>
<keyword evidence="2" id="KW-1185">Reference proteome</keyword>
<reference evidence="1" key="1">
    <citation type="submission" date="2020-12" db="EMBL/GenBank/DDBJ databases">
        <authorList>
            <person name="Iha C."/>
        </authorList>
    </citation>
    <scope>NUCLEOTIDE SEQUENCE</scope>
</reference>
<dbReference type="InterPro" id="IPR036412">
    <property type="entry name" value="HAD-like_sf"/>
</dbReference>
<name>A0A8S1ING7_9CHLO</name>
<proteinExistence type="predicted"/>
<dbReference type="AlphaFoldDB" id="A0A8S1ING7"/>
<organism evidence="1 2">
    <name type="scientific">Ostreobium quekettii</name>
    <dbReference type="NCBI Taxonomy" id="121088"/>
    <lineage>
        <taxon>Eukaryota</taxon>
        <taxon>Viridiplantae</taxon>
        <taxon>Chlorophyta</taxon>
        <taxon>core chlorophytes</taxon>
        <taxon>Ulvophyceae</taxon>
        <taxon>TCBD clade</taxon>
        <taxon>Bryopsidales</taxon>
        <taxon>Ostreobineae</taxon>
        <taxon>Ostreobiaceae</taxon>
        <taxon>Ostreobium</taxon>
    </lineage>
</organism>
<dbReference type="Pfam" id="PF00702">
    <property type="entry name" value="Hydrolase"/>
    <property type="match status" value="1"/>
</dbReference>
<sequence>MAHPAIGPAAPEARPPATPCRHAAPKFGHSIGAGRRGRAMPAAAGPSDVFALDLDGVLVDSAPEIASTGYGTAAALWPDVFEGADDQSKERVKQELNKLRPLKTNGHEEVLMARLLMEAPQKASEIAEDWPAVHDAALADLGWTPDDLQAEFLKFREAQKAKDLAGWRRLNQPYPGIKETLMYCEFPFYIVTTKPPASAAGLLQDILGLSIPVDSPRLIAGLYPPGEAKARALRELGERPMCKEPGVRLHFVDDRPETVELMSTAEDMARWNLYFADW</sequence>
<evidence type="ECO:0000313" key="2">
    <source>
        <dbReference type="Proteomes" id="UP000708148"/>
    </source>
</evidence>
<protein>
    <recommendedName>
        <fullName evidence="3">HAD family hydrolase</fullName>
    </recommendedName>
</protein>
<dbReference type="Proteomes" id="UP000708148">
    <property type="component" value="Unassembled WGS sequence"/>
</dbReference>
<accession>A0A8S1ING7</accession>
<comment type="caution">
    <text evidence="1">The sequence shown here is derived from an EMBL/GenBank/DDBJ whole genome shotgun (WGS) entry which is preliminary data.</text>
</comment>
<evidence type="ECO:0008006" key="3">
    <source>
        <dbReference type="Google" id="ProtNLM"/>
    </source>
</evidence>